<dbReference type="GO" id="GO:0008381">
    <property type="term" value="F:mechanosensitive monoatomic ion channel activity"/>
    <property type="evidence" value="ECO:0007669"/>
    <property type="project" value="TreeGrafter"/>
</dbReference>
<keyword evidence="3 5" id="KW-1133">Transmembrane helix</keyword>
<feature type="transmembrane region" description="Helical" evidence="5">
    <location>
        <begin position="123"/>
        <end position="141"/>
    </location>
</feature>
<dbReference type="Proteomes" id="UP000006514">
    <property type="component" value="Unassembled WGS sequence"/>
</dbReference>
<dbReference type="InterPro" id="IPR036019">
    <property type="entry name" value="MscL_channel"/>
</dbReference>
<dbReference type="InParanoid" id="J0LDQ2"/>
<dbReference type="SUPFAM" id="SSF81330">
    <property type="entry name" value="Gated mechanosensitive channel"/>
    <property type="match status" value="1"/>
</dbReference>
<evidence type="ECO:0000256" key="4">
    <source>
        <dbReference type="ARBA" id="ARBA00023136"/>
    </source>
</evidence>
<reference evidence="7" key="1">
    <citation type="journal article" date="2012" name="Science">
        <title>The Paleozoic origin of enzymatic lignin decomposition reconstructed from 31 fungal genomes.</title>
        <authorList>
            <person name="Floudas D."/>
            <person name="Binder M."/>
            <person name="Riley R."/>
            <person name="Barry K."/>
            <person name="Blanchette R.A."/>
            <person name="Henrissat B."/>
            <person name="Martinez A.T."/>
            <person name="Otillar R."/>
            <person name="Spatafora J.W."/>
            <person name="Yadav J.S."/>
            <person name="Aerts A."/>
            <person name="Benoit I."/>
            <person name="Boyd A."/>
            <person name="Carlson A."/>
            <person name="Copeland A."/>
            <person name="Coutinho P.M."/>
            <person name="de Vries R.P."/>
            <person name="Ferreira P."/>
            <person name="Findley K."/>
            <person name="Foster B."/>
            <person name="Gaskell J."/>
            <person name="Glotzer D."/>
            <person name="Gorecki P."/>
            <person name="Heitman J."/>
            <person name="Hesse C."/>
            <person name="Hori C."/>
            <person name="Igarashi K."/>
            <person name="Jurgens J.A."/>
            <person name="Kallen N."/>
            <person name="Kersten P."/>
            <person name="Kohler A."/>
            <person name="Kuees U."/>
            <person name="Kumar T.K.A."/>
            <person name="Kuo A."/>
            <person name="LaButti K."/>
            <person name="Larrondo L.F."/>
            <person name="Lindquist E."/>
            <person name="Ling A."/>
            <person name="Lombard V."/>
            <person name="Lucas S."/>
            <person name="Lundell T."/>
            <person name="Martin R."/>
            <person name="McLaughlin D.J."/>
            <person name="Morgenstern I."/>
            <person name="Morin E."/>
            <person name="Murat C."/>
            <person name="Nagy L.G."/>
            <person name="Nolan M."/>
            <person name="Ohm R.A."/>
            <person name="Patyshakuliyeva A."/>
            <person name="Rokas A."/>
            <person name="Ruiz-Duenas F.J."/>
            <person name="Sabat G."/>
            <person name="Salamov A."/>
            <person name="Samejima M."/>
            <person name="Schmutz J."/>
            <person name="Slot J.C."/>
            <person name="St John F."/>
            <person name="Stenlid J."/>
            <person name="Sun H."/>
            <person name="Sun S."/>
            <person name="Syed K."/>
            <person name="Tsang A."/>
            <person name="Wiebenga A."/>
            <person name="Young D."/>
            <person name="Pisabarro A."/>
            <person name="Eastwood D.C."/>
            <person name="Martin F."/>
            <person name="Cullen D."/>
            <person name="Grigoriev I.V."/>
            <person name="Hibbett D.S."/>
        </authorList>
    </citation>
    <scope>NUCLEOTIDE SEQUENCE [LARGE SCALE GENOMIC DNA]</scope>
    <source>
        <strain evidence="7">TFB10046</strain>
    </source>
</reference>
<dbReference type="InterPro" id="IPR037673">
    <property type="entry name" value="MSC/AndL"/>
</dbReference>
<dbReference type="GO" id="GO:0016020">
    <property type="term" value="C:membrane"/>
    <property type="evidence" value="ECO:0007669"/>
    <property type="project" value="UniProtKB-SubCell"/>
</dbReference>
<evidence type="ECO:0000256" key="2">
    <source>
        <dbReference type="ARBA" id="ARBA00022692"/>
    </source>
</evidence>
<keyword evidence="4 5" id="KW-0472">Membrane</keyword>
<name>J0LDQ2_AURST</name>
<dbReference type="KEGG" id="adl:AURDEDRAFT_117567"/>
<sequence length="196" mass="21690">MAEREHHWHERSELEERLVHAPSAIIRGARGFWAGFQDFLGRDNVLEVAVGLMIASSFTAVVNSLVSDILLPPLALLPFLNRNLESKFAVLRSGPHGPHYNTLQQAAEDGAITLAWGLFVDKVFAFFVLGFVLYLVAQLYGTISKNSIIRHTVKCAYCRKAVSEKAVRCAFCSSWLDGREEKSFSALESAPEGLPA</sequence>
<feature type="non-terminal residue" evidence="6">
    <location>
        <position position="1"/>
    </location>
</feature>
<proteinExistence type="predicted"/>
<protein>
    <submittedName>
        <fullName evidence="6">Gated mechanosensitive channel</fullName>
    </submittedName>
</protein>
<dbReference type="PANTHER" id="PTHR30266">
    <property type="entry name" value="MECHANOSENSITIVE CHANNEL MSCL"/>
    <property type="match status" value="1"/>
</dbReference>
<dbReference type="PANTHER" id="PTHR30266:SF2">
    <property type="entry name" value="LARGE-CONDUCTANCE MECHANOSENSITIVE CHANNEL"/>
    <property type="match status" value="1"/>
</dbReference>
<evidence type="ECO:0000256" key="3">
    <source>
        <dbReference type="ARBA" id="ARBA00022989"/>
    </source>
</evidence>
<dbReference type="Pfam" id="PF01741">
    <property type="entry name" value="MscL"/>
    <property type="match status" value="1"/>
</dbReference>
<dbReference type="EMBL" id="JH687919">
    <property type="protein sequence ID" value="EJD34820.1"/>
    <property type="molecule type" value="Genomic_DNA"/>
</dbReference>
<keyword evidence="7" id="KW-1185">Reference proteome</keyword>
<feature type="transmembrane region" description="Helical" evidence="5">
    <location>
        <begin position="45"/>
        <end position="66"/>
    </location>
</feature>
<dbReference type="OrthoDB" id="10010920at2759"/>
<evidence type="ECO:0000256" key="1">
    <source>
        <dbReference type="ARBA" id="ARBA00004141"/>
    </source>
</evidence>
<evidence type="ECO:0000256" key="5">
    <source>
        <dbReference type="SAM" id="Phobius"/>
    </source>
</evidence>
<keyword evidence="2 5" id="KW-0812">Transmembrane</keyword>
<accession>J0LDQ2</accession>
<dbReference type="Gene3D" id="1.10.1200.120">
    <property type="entry name" value="Large-conductance mechanosensitive channel, MscL, domain 1"/>
    <property type="match status" value="1"/>
</dbReference>
<evidence type="ECO:0000313" key="7">
    <source>
        <dbReference type="Proteomes" id="UP000006514"/>
    </source>
</evidence>
<gene>
    <name evidence="6" type="ORF">AURDEDRAFT_117567</name>
</gene>
<evidence type="ECO:0000313" key="6">
    <source>
        <dbReference type="EMBL" id="EJD34820.1"/>
    </source>
</evidence>
<dbReference type="AlphaFoldDB" id="J0LDQ2"/>
<dbReference type="eggNOG" id="ENOG502S1S2">
    <property type="taxonomic scope" value="Eukaryota"/>
</dbReference>
<comment type="subcellular location">
    <subcellularLocation>
        <location evidence="1">Membrane</location>
        <topology evidence="1">Multi-pass membrane protein</topology>
    </subcellularLocation>
</comment>
<organism evidence="6 7">
    <name type="scientific">Auricularia subglabra (strain TFB-10046 / SS5)</name>
    <name type="common">White-rot fungus</name>
    <name type="synonym">Auricularia delicata (strain TFB10046)</name>
    <dbReference type="NCBI Taxonomy" id="717982"/>
    <lineage>
        <taxon>Eukaryota</taxon>
        <taxon>Fungi</taxon>
        <taxon>Dikarya</taxon>
        <taxon>Basidiomycota</taxon>
        <taxon>Agaricomycotina</taxon>
        <taxon>Agaricomycetes</taxon>
        <taxon>Auriculariales</taxon>
        <taxon>Auriculariaceae</taxon>
        <taxon>Auricularia</taxon>
    </lineage>
</organism>
<dbReference type="OMA" id="HCTSEVE"/>